<evidence type="ECO:0000313" key="1">
    <source>
        <dbReference type="EMBL" id="AOT98958.1"/>
    </source>
</evidence>
<sequence length="121" mass="14238">MNFTNKWKSKRKRLILSRNFEIKMPLIICHADVNISHRIKNNHAIHISFNHLFLNPRNKKVKLVGPNSFSFQNSCLSNKKLYLGIQDNKFFYSRIDFDTYLKPSTYKSIPNLTNLLLLVGI</sequence>
<name>A0A1D8I1V2_9CHLO</name>
<dbReference type="EMBL" id="KX756655">
    <property type="protein sequence ID" value="AOT98958.1"/>
    <property type="molecule type" value="Genomic_DNA"/>
</dbReference>
<reference evidence="1" key="1">
    <citation type="journal article" date="2016" name="J. Eukaryot. Microbiol.">
        <title>Mitochondrial Genome of Prasinophyte Alga Pyramimonas parkeae.</title>
        <authorList>
            <person name="Hrda S."/>
            <person name="Hroudova M."/>
            <person name="Vlcek C."/>
            <person name="Hampl V."/>
        </authorList>
    </citation>
    <scope>NUCLEOTIDE SEQUENCE</scope>
    <source>
        <strain evidence="1">SCCAP K-0007</strain>
    </source>
</reference>
<proteinExistence type="predicted"/>
<keyword evidence="1" id="KW-0496">Mitochondrion</keyword>
<dbReference type="GeneID" id="29997448"/>
<organism evidence="1">
    <name type="scientific">Pyramimonas parkeae</name>
    <dbReference type="NCBI Taxonomy" id="36894"/>
    <lineage>
        <taxon>Eukaryota</taxon>
        <taxon>Viridiplantae</taxon>
        <taxon>Chlorophyta</taxon>
        <taxon>Pyramimonadophyceae</taxon>
        <taxon>Pyramimonadales</taxon>
        <taxon>Pyramimonadaceae</taxon>
        <taxon>Pyramimonas</taxon>
        <taxon>Pyramimonas subgen. Trichocystis</taxon>
    </lineage>
</organism>
<geneLocation type="mitochondrion" evidence="1"/>
<dbReference type="RefSeq" id="YP_009310486.1">
    <property type="nucleotide sequence ID" value="NC_031504.1"/>
</dbReference>
<dbReference type="AlphaFoldDB" id="A0A1D8I1V2"/>
<protein>
    <submittedName>
        <fullName evidence="1">Uncharacterized protein</fullName>
    </submittedName>
</protein>
<accession>A0A1D8I1V2</accession>
<gene>
    <name evidence="1" type="primary">orf121</name>
</gene>